<keyword evidence="5 6" id="KW-0472">Membrane</keyword>
<gene>
    <name evidence="8" type="ORF">GWK41_07870</name>
</gene>
<evidence type="ECO:0000256" key="1">
    <source>
        <dbReference type="ARBA" id="ARBA00004651"/>
    </source>
</evidence>
<feature type="transmembrane region" description="Helical" evidence="6">
    <location>
        <begin position="417"/>
        <end position="441"/>
    </location>
</feature>
<feature type="transmembrane region" description="Helical" evidence="6">
    <location>
        <begin position="238"/>
        <end position="271"/>
    </location>
</feature>
<feature type="transmembrane region" description="Helical" evidence="6">
    <location>
        <begin position="369"/>
        <end position="396"/>
    </location>
</feature>
<keyword evidence="2" id="KW-1003">Cell membrane</keyword>
<reference evidence="8 9" key="1">
    <citation type="journal article" date="2021" name="Syst. Appl. Microbiol.">
        <title>Persephonella atlantica sp. nov.: How to adapt to physico-chemical gradients in high temperature hydrothermal habitats.</title>
        <authorList>
            <person name="Francois D.X."/>
            <person name="Godfroy A."/>
            <person name="Mathien C."/>
            <person name="Aube J."/>
            <person name="Cathalot C."/>
            <person name="Lesongeur F."/>
            <person name="L'Haridon S."/>
            <person name="Philippon X."/>
            <person name="Roussel E.G."/>
        </authorList>
    </citation>
    <scope>NUCLEOTIDE SEQUENCE [LARGE SCALE GENOMIC DNA]</scope>
    <source>
        <strain evidence="8 9">MO1340</strain>
    </source>
</reference>
<keyword evidence="9" id="KW-1185">Reference proteome</keyword>
<feature type="transmembrane region" description="Helical" evidence="6">
    <location>
        <begin position="7"/>
        <end position="40"/>
    </location>
</feature>
<feature type="transmembrane region" description="Helical" evidence="6">
    <location>
        <begin position="337"/>
        <end position="357"/>
    </location>
</feature>
<accession>A0ABS1GJ74</accession>
<sequence length="558" mass="64542">MYGFSIFAFLSLASGIVVSYFGFIYFPVWIAVLSLILSFSLIKTRFFIFAFFISIFFVGISIGKSQRLKDRFYRNSFIGCITTSVPYVSDRFTAFDCYVVQTDKKDLLHKTVKVYLKGENREIFLGSSAYFFGKINISDGQIKAYPYQHFFQINNSSNPFYIVYWLKNRLIENYQKQSYSDETFRLGLALVFGEKGYLGREREEFINAGTSHLLAISGMHVGIILLILLFVFRFSRKVSYYLSLVFLSVYPLFTGLHIPVVRASFLGTLYIISKLKYLKVNPVDLLFFVGFIVLLISPHSLFSVSFQLSFIAVLGILLYSEILVIKHSPVFKYISSSLLMSVIAVLFTTPIILYYFGKFSFTTIIATPVLVLLLFPYLFLSVFNLFTFFSFYPSVYLMEILGKAFISINSFFADFQFVHAGFFPSAVSVAVYLSFLTFIALLKVNSFYKISFSILSLFLFLTVSSSKTDRWEVHVFKGSRYPEFVVVAPHGECFFRGFSRKTKALMDKKRCRKKFLICYYDENRAVSQVRFRKGTLFINGSEHRLENRYYVFYPEPVK</sequence>
<name>A0ABS1GJ74_9AQUI</name>
<dbReference type="EMBL" id="JAACYA010000002">
    <property type="protein sequence ID" value="MBK3332984.1"/>
    <property type="molecule type" value="Genomic_DNA"/>
</dbReference>
<dbReference type="Proteomes" id="UP000772812">
    <property type="component" value="Unassembled WGS sequence"/>
</dbReference>
<feature type="domain" description="ComEC/Rec2-related protein" evidence="7">
    <location>
        <begin position="190"/>
        <end position="442"/>
    </location>
</feature>
<dbReference type="Pfam" id="PF03772">
    <property type="entry name" value="Competence"/>
    <property type="match status" value="1"/>
</dbReference>
<organism evidence="8 9">
    <name type="scientific">Persephonella atlantica</name>
    <dbReference type="NCBI Taxonomy" id="2699429"/>
    <lineage>
        <taxon>Bacteria</taxon>
        <taxon>Pseudomonadati</taxon>
        <taxon>Aquificota</taxon>
        <taxon>Aquificia</taxon>
        <taxon>Aquificales</taxon>
        <taxon>Hydrogenothermaceae</taxon>
        <taxon>Persephonella</taxon>
    </lineage>
</organism>
<evidence type="ECO:0000256" key="2">
    <source>
        <dbReference type="ARBA" id="ARBA00022475"/>
    </source>
</evidence>
<proteinExistence type="predicted"/>
<evidence type="ECO:0000256" key="4">
    <source>
        <dbReference type="ARBA" id="ARBA00022989"/>
    </source>
</evidence>
<keyword evidence="3 6" id="KW-0812">Transmembrane</keyword>
<dbReference type="InterPro" id="IPR004477">
    <property type="entry name" value="ComEC_N"/>
</dbReference>
<dbReference type="NCBIfam" id="TIGR00360">
    <property type="entry name" value="ComEC_N-term"/>
    <property type="match status" value="1"/>
</dbReference>
<evidence type="ECO:0000256" key="6">
    <source>
        <dbReference type="SAM" id="Phobius"/>
    </source>
</evidence>
<comment type="subcellular location">
    <subcellularLocation>
        <location evidence="1">Cell membrane</location>
        <topology evidence="1">Multi-pass membrane protein</topology>
    </subcellularLocation>
</comment>
<dbReference type="PANTHER" id="PTHR30619:SF1">
    <property type="entry name" value="RECOMBINATION PROTEIN 2"/>
    <property type="match status" value="1"/>
</dbReference>
<keyword evidence="4 6" id="KW-1133">Transmembrane helix</keyword>
<dbReference type="PANTHER" id="PTHR30619">
    <property type="entry name" value="DNA INTERNALIZATION/COMPETENCE PROTEIN COMEC/REC2"/>
    <property type="match status" value="1"/>
</dbReference>
<protein>
    <submittedName>
        <fullName evidence="8">ComEC/Rec2 family competence protein</fullName>
    </submittedName>
</protein>
<dbReference type="InterPro" id="IPR052159">
    <property type="entry name" value="Competence_DNA_uptake"/>
</dbReference>
<comment type="caution">
    <text evidence="8">The sequence shown here is derived from an EMBL/GenBank/DDBJ whole genome shotgun (WGS) entry which is preliminary data.</text>
</comment>
<evidence type="ECO:0000313" key="9">
    <source>
        <dbReference type="Proteomes" id="UP000772812"/>
    </source>
</evidence>
<dbReference type="RefSeq" id="WP_200674381.1">
    <property type="nucleotide sequence ID" value="NZ_JAACYA010000002.1"/>
</dbReference>
<evidence type="ECO:0000256" key="3">
    <source>
        <dbReference type="ARBA" id="ARBA00022692"/>
    </source>
</evidence>
<evidence type="ECO:0000313" key="8">
    <source>
        <dbReference type="EMBL" id="MBK3332984.1"/>
    </source>
</evidence>
<feature type="transmembrane region" description="Helical" evidence="6">
    <location>
        <begin position="46"/>
        <end position="63"/>
    </location>
</feature>
<evidence type="ECO:0000256" key="5">
    <source>
        <dbReference type="ARBA" id="ARBA00023136"/>
    </source>
</evidence>
<feature type="transmembrane region" description="Helical" evidence="6">
    <location>
        <begin position="283"/>
        <end position="302"/>
    </location>
</feature>
<evidence type="ECO:0000259" key="7">
    <source>
        <dbReference type="Pfam" id="PF03772"/>
    </source>
</evidence>
<feature type="transmembrane region" description="Helical" evidence="6">
    <location>
        <begin position="212"/>
        <end position="232"/>
    </location>
</feature>